<dbReference type="InterPro" id="IPR007590">
    <property type="entry name" value="Saf4/Yju2"/>
</dbReference>
<evidence type="ECO:0000256" key="1">
    <source>
        <dbReference type="ARBA" id="ARBA00005595"/>
    </source>
</evidence>
<dbReference type="AlphaFoldDB" id="A0A553HW20"/>
<dbReference type="PANTHER" id="PTHR12111">
    <property type="entry name" value="SPLICING FACTOR YJU2"/>
    <property type="match status" value="1"/>
</dbReference>
<dbReference type="PANTHER" id="PTHR12111:SF2">
    <property type="entry name" value="SPLICING FACTOR YJU2B-RELATED"/>
    <property type="match status" value="1"/>
</dbReference>
<feature type="compositionally biased region" description="Polar residues" evidence="2">
    <location>
        <begin position="313"/>
        <end position="327"/>
    </location>
</feature>
<dbReference type="Proteomes" id="UP000319160">
    <property type="component" value="Unassembled WGS sequence"/>
</dbReference>
<proteinExistence type="inferred from homology"/>
<dbReference type="Pfam" id="PF04502">
    <property type="entry name" value="Saf4_Yju2"/>
    <property type="match status" value="1"/>
</dbReference>
<accession>A0A553HW20</accession>
<evidence type="ECO:0000313" key="4">
    <source>
        <dbReference type="Proteomes" id="UP000319160"/>
    </source>
</evidence>
<evidence type="ECO:0000256" key="2">
    <source>
        <dbReference type="SAM" id="MobiDB-lite"/>
    </source>
</evidence>
<keyword evidence="4" id="KW-1185">Reference proteome</keyword>
<sequence>MQGFNMGRYVPPDVEGTISGNALNKKHALGARASKLRTEGILTVRFEMPFGVWCGTCSKPTIIGQGVRFNAEKKKVGAYHSTPIWSFRMRHTDCGGVIEIRTDPANAEYVVTEGGTRRDTGDDKDDSLVTSRHLIGGLGEIQTAKEKDALRNDAFARLEKTIEDRGVLIERTHRIAELEDASYRAWEDPYTQNRRLRAAFRTGRKAREKEAASTEELQERMSLGIDLVPATEEDARRAALVDFGVAAALRTPDTDGTEGTNIDRAKKARIKDAALTKPLFATASVAGGTTAAAKIDGTPKPGDSKKRLKTEIKASQTRESLASTVTRNTRVSQDPFLLSSASIYEARSGGEGGTSKTSRIQGIKRKRADAHPHSPPPTAPTRTRETSSPLNKQLNEEETEPEKLKGGTESNGTESLHPTPSVPATEKPPDTDPPPKTVLVEYDSD</sequence>
<gene>
    <name evidence="3" type="ORF">FHL15_007005</name>
</gene>
<dbReference type="GO" id="GO:0071014">
    <property type="term" value="C:post-mRNA release spliceosomal complex"/>
    <property type="evidence" value="ECO:0007669"/>
    <property type="project" value="TreeGrafter"/>
</dbReference>
<dbReference type="OrthoDB" id="360327at2759"/>
<reference evidence="4" key="1">
    <citation type="submission" date="2019-06" db="EMBL/GenBank/DDBJ databases">
        <title>Draft genome sequence of the griseofulvin-producing fungus Xylaria cubensis strain G536.</title>
        <authorList>
            <person name="Mead M.E."/>
            <person name="Raja H.A."/>
            <person name="Steenwyk J.L."/>
            <person name="Knowles S.L."/>
            <person name="Oberlies N.H."/>
            <person name="Rokas A."/>
        </authorList>
    </citation>
    <scope>NUCLEOTIDE SEQUENCE [LARGE SCALE GENOMIC DNA]</scope>
    <source>
        <strain evidence="4">G536</strain>
    </source>
</reference>
<comment type="similarity">
    <text evidence="1">Belongs to the CWC16 family.</text>
</comment>
<organism evidence="3 4">
    <name type="scientific">Xylaria flabelliformis</name>
    <dbReference type="NCBI Taxonomy" id="2512241"/>
    <lineage>
        <taxon>Eukaryota</taxon>
        <taxon>Fungi</taxon>
        <taxon>Dikarya</taxon>
        <taxon>Ascomycota</taxon>
        <taxon>Pezizomycotina</taxon>
        <taxon>Sordariomycetes</taxon>
        <taxon>Xylariomycetidae</taxon>
        <taxon>Xylariales</taxon>
        <taxon>Xylariaceae</taxon>
        <taxon>Xylaria</taxon>
    </lineage>
</organism>
<dbReference type="GO" id="GO:0005684">
    <property type="term" value="C:U2-type spliceosomal complex"/>
    <property type="evidence" value="ECO:0007669"/>
    <property type="project" value="TreeGrafter"/>
</dbReference>
<feature type="compositionally biased region" description="Polar residues" evidence="2">
    <location>
        <begin position="408"/>
        <end position="418"/>
    </location>
</feature>
<protein>
    <submittedName>
        <fullName evidence="3">Uncharacterized protein</fullName>
    </submittedName>
</protein>
<feature type="region of interest" description="Disordered" evidence="2">
    <location>
        <begin position="292"/>
        <end position="327"/>
    </location>
</feature>
<name>A0A553HW20_9PEZI</name>
<comment type="caution">
    <text evidence="3">The sequence shown here is derived from an EMBL/GenBank/DDBJ whole genome shotgun (WGS) entry which is preliminary data.</text>
</comment>
<feature type="compositionally biased region" description="Basic and acidic residues" evidence="2">
    <location>
        <begin position="302"/>
        <end position="312"/>
    </location>
</feature>
<feature type="region of interest" description="Disordered" evidence="2">
    <location>
        <begin position="346"/>
        <end position="445"/>
    </location>
</feature>
<dbReference type="STRING" id="2512241.A0A553HW20"/>
<dbReference type="EMBL" id="VFLP01000039">
    <property type="protein sequence ID" value="TRX92138.1"/>
    <property type="molecule type" value="Genomic_DNA"/>
</dbReference>
<evidence type="ECO:0000313" key="3">
    <source>
        <dbReference type="EMBL" id="TRX92138.1"/>
    </source>
</evidence>
<dbReference type="GO" id="GO:0000398">
    <property type="term" value="P:mRNA splicing, via spliceosome"/>
    <property type="evidence" value="ECO:0007669"/>
    <property type="project" value="InterPro"/>
</dbReference>